<dbReference type="Pfam" id="PF07338">
    <property type="entry name" value="YdgH_BhsA-like"/>
    <property type="match status" value="1"/>
</dbReference>
<dbReference type="EMBL" id="CP118390">
    <property type="protein sequence ID" value="WDU91436.1"/>
    <property type="molecule type" value="Genomic_DNA"/>
</dbReference>
<evidence type="ECO:0000256" key="1">
    <source>
        <dbReference type="ARBA" id="ARBA00022729"/>
    </source>
</evidence>
<dbReference type="PANTHER" id="PTHR34156:SF5">
    <property type="entry name" value="OUTER MEMBRANE PROTEIN"/>
    <property type="match status" value="1"/>
</dbReference>
<keyword evidence="1 2" id="KW-0732">Signal</keyword>
<dbReference type="Gene3D" id="3.30.1660.10">
    <property type="entry name" value="Flavin-binding protein dodecin"/>
    <property type="match status" value="1"/>
</dbReference>
<organism evidence="4 5">
    <name type="scientific">Edwardsiella piscicida</name>
    <dbReference type="NCBI Taxonomy" id="1263550"/>
    <lineage>
        <taxon>Bacteria</taxon>
        <taxon>Pseudomonadati</taxon>
        <taxon>Pseudomonadota</taxon>
        <taxon>Gammaproteobacteria</taxon>
        <taxon>Enterobacterales</taxon>
        <taxon>Hafniaceae</taxon>
        <taxon>Edwardsiella</taxon>
    </lineage>
</organism>
<dbReference type="RefSeq" id="WP_012847258.1">
    <property type="nucleotide sequence ID" value="NC_013508.1"/>
</dbReference>
<sequence>MKIKATIATLATLCALSFGAAAAQPPAQEITTAQACDMQPMGVITVSGLDGSIADIDQQLATKAQSQGASAFRIIEERIDGNYHATALIYR</sequence>
<protein>
    <submittedName>
        <fullName evidence="4">DUF1471 domain-containing protein</fullName>
    </submittedName>
</protein>
<feature type="signal peptide" evidence="2">
    <location>
        <begin position="1"/>
        <end position="23"/>
    </location>
</feature>
<dbReference type="PANTHER" id="PTHR34156">
    <property type="entry name" value="OUTER MEMBRANE PROTEIN-RELATED-RELATED"/>
    <property type="match status" value="1"/>
</dbReference>
<evidence type="ECO:0000313" key="4">
    <source>
        <dbReference type="EMBL" id="WDU91436.1"/>
    </source>
</evidence>
<evidence type="ECO:0000313" key="5">
    <source>
        <dbReference type="Proteomes" id="UP001223683"/>
    </source>
</evidence>
<dbReference type="Proteomes" id="UP001223683">
    <property type="component" value="Chromosome"/>
</dbReference>
<feature type="chain" id="PRO_5042966877" evidence="2">
    <location>
        <begin position="24"/>
        <end position="91"/>
    </location>
</feature>
<accession>A0AAQ3C2U6</accession>
<dbReference type="SUPFAM" id="SSF159871">
    <property type="entry name" value="YdgH-like"/>
    <property type="match status" value="1"/>
</dbReference>
<evidence type="ECO:0000259" key="3">
    <source>
        <dbReference type="Pfam" id="PF07338"/>
    </source>
</evidence>
<dbReference type="InterPro" id="IPR010854">
    <property type="entry name" value="YdgH/BhsA/McbA-like_dom"/>
</dbReference>
<evidence type="ECO:0000256" key="2">
    <source>
        <dbReference type="SAM" id="SignalP"/>
    </source>
</evidence>
<gene>
    <name evidence="4" type="ORF">PWJ79_01905</name>
</gene>
<dbReference type="InterPro" id="IPR036275">
    <property type="entry name" value="YdgH-like_sf"/>
</dbReference>
<proteinExistence type="predicted"/>
<dbReference type="InterPro" id="IPR025543">
    <property type="entry name" value="Dodecin-like"/>
</dbReference>
<dbReference type="InterPro" id="IPR051096">
    <property type="entry name" value="BhsA/McbA_stress_biofilm_assoc"/>
</dbReference>
<reference evidence="4" key="1">
    <citation type="submission" date="2022-10" db="EMBL/GenBank/DDBJ databases">
        <title>Complete genome of Ep21-8.</title>
        <authorList>
            <person name="Kang Y.-R."/>
            <person name="Kim D.-H."/>
        </authorList>
    </citation>
    <scope>NUCLEOTIDE SEQUENCE</scope>
    <source>
        <strain evidence="4">Ep21-8</strain>
    </source>
</reference>
<dbReference type="GeneID" id="72527277"/>
<feature type="domain" description="YdgH/BhsA/McbA-like" evidence="3">
    <location>
        <begin position="38"/>
        <end position="91"/>
    </location>
</feature>
<dbReference type="AlphaFoldDB" id="A0AAQ3C2U6"/>
<name>A0AAQ3C2U6_EDWPI</name>